<protein>
    <recommendedName>
        <fullName evidence="3">Outer membrane protein beta-barrel domain-containing protein</fullName>
    </recommendedName>
</protein>
<comment type="caution">
    <text evidence="1">The sequence shown here is derived from an EMBL/GenBank/DDBJ whole genome shotgun (WGS) entry which is preliminary data.</text>
</comment>
<evidence type="ECO:0008006" key="3">
    <source>
        <dbReference type="Google" id="ProtNLM"/>
    </source>
</evidence>
<sequence length="179" mass="19032">MKRLTIIITVLLAALKVQGQQFKKVTTAINAGFGLGTALGGLGKARPALSLSLDYGMWDMNGPGVISLGAYVGNTAYKYNSGNYTSKWNYLITGIRGAYHYNGFTSAPKLDVYGGLMLGFNIVSYSSDGDGLDVADNYSSGMGLSGFLGSRYFFSEKLGAFAELGYGVSVLNVGITYKF</sequence>
<proteinExistence type="predicted"/>
<dbReference type="EMBL" id="JAYLLN010000005">
    <property type="protein sequence ID" value="MEI5984075.1"/>
    <property type="molecule type" value="Genomic_DNA"/>
</dbReference>
<keyword evidence="2" id="KW-1185">Reference proteome</keyword>
<dbReference type="RefSeq" id="WP_336557334.1">
    <property type="nucleotide sequence ID" value="NZ_JAYLLN010000005.1"/>
</dbReference>
<name>A0ABU8I4D7_9SPHI</name>
<organism evidence="1 2">
    <name type="scientific">Sphingobacterium tenebrionis</name>
    <dbReference type="NCBI Taxonomy" id="3111775"/>
    <lineage>
        <taxon>Bacteria</taxon>
        <taxon>Pseudomonadati</taxon>
        <taxon>Bacteroidota</taxon>
        <taxon>Sphingobacteriia</taxon>
        <taxon>Sphingobacteriales</taxon>
        <taxon>Sphingobacteriaceae</taxon>
        <taxon>Sphingobacterium</taxon>
    </lineage>
</organism>
<dbReference type="Proteomes" id="UP001363035">
    <property type="component" value="Unassembled WGS sequence"/>
</dbReference>
<gene>
    <name evidence="1" type="ORF">VJ786_04075</name>
</gene>
<reference evidence="1 2" key="1">
    <citation type="submission" date="2024-01" db="EMBL/GenBank/DDBJ databases">
        <title>Sphingobacterium tenebrionis sp. nov., a novel endophyte isolated from tenebrio molitor intestines.</title>
        <authorList>
            <person name="Zhang C."/>
        </authorList>
    </citation>
    <scope>NUCLEOTIDE SEQUENCE [LARGE SCALE GENOMIC DNA]</scope>
    <source>
        <strain evidence="1 2">PU5-4</strain>
    </source>
</reference>
<evidence type="ECO:0000313" key="1">
    <source>
        <dbReference type="EMBL" id="MEI5984075.1"/>
    </source>
</evidence>
<evidence type="ECO:0000313" key="2">
    <source>
        <dbReference type="Proteomes" id="UP001363035"/>
    </source>
</evidence>
<accession>A0ABU8I4D7</accession>